<feature type="non-terminal residue" evidence="1">
    <location>
        <position position="1"/>
    </location>
</feature>
<accession>A0ACA9RCX3</accession>
<evidence type="ECO:0000313" key="2">
    <source>
        <dbReference type="Proteomes" id="UP000789366"/>
    </source>
</evidence>
<sequence length="105" mass="11898">SEMNEKLDYISCKIQNEGVEYDNVQTNDMSHNDSFPVIETFSDLHLESKIDITKQSSIDDYGILGGEKSNNERSLSMPLVHSNWGKSDGPFSDTELDETRKPEKP</sequence>
<keyword evidence="2" id="KW-1185">Reference proteome</keyword>
<gene>
    <name evidence="1" type="ORF">SPELUC_LOCUS16873</name>
</gene>
<reference evidence="1" key="1">
    <citation type="submission" date="2021-06" db="EMBL/GenBank/DDBJ databases">
        <authorList>
            <person name="Kallberg Y."/>
            <person name="Tangrot J."/>
            <person name="Rosling A."/>
        </authorList>
    </citation>
    <scope>NUCLEOTIDE SEQUENCE</scope>
    <source>
        <strain evidence="1">28 12/20/2015</strain>
    </source>
</reference>
<evidence type="ECO:0000313" key="1">
    <source>
        <dbReference type="EMBL" id="CAG8786826.1"/>
    </source>
</evidence>
<name>A0ACA9RCX3_9GLOM</name>
<dbReference type="EMBL" id="CAJVPW010065218">
    <property type="protein sequence ID" value="CAG8786826.1"/>
    <property type="molecule type" value="Genomic_DNA"/>
</dbReference>
<feature type="non-terminal residue" evidence="1">
    <location>
        <position position="105"/>
    </location>
</feature>
<organism evidence="1 2">
    <name type="scientific">Cetraspora pellucida</name>
    <dbReference type="NCBI Taxonomy" id="1433469"/>
    <lineage>
        <taxon>Eukaryota</taxon>
        <taxon>Fungi</taxon>
        <taxon>Fungi incertae sedis</taxon>
        <taxon>Mucoromycota</taxon>
        <taxon>Glomeromycotina</taxon>
        <taxon>Glomeromycetes</taxon>
        <taxon>Diversisporales</taxon>
        <taxon>Gigasporaceae</taxon>
        <taxon>Cetraspora</taxon>
    </lineage>
</organism>
<dbReference type="Proteomes" id="UP000789366">
    <property type="component" value="Unassembled WGS sequence"/>
</dbReference>
<proteinExistence type="predicted"/>
<comment type="caution">
    <text evidence="1">The sequence shown here is derived from an EMBL/GenBank/DDBJ whole genome shotgun (WGS) entry which is preliminary data.</text>
</comment>
<protein>
    <submittedName>
        <fullName evidence="1">16414_t:CDS:1</fullName>
    </submittedName>
</protein>